<dbReference type="EMBL" id="JAADYS010000766">
    <property type="protein sequence ID" value="KAF4467297.1"/>
    <property type="molecule type" value="Genomic_DNA"/>
</dbReference>
<feature type="compositionally biased region" description="Low complexity" evidence="1">
    <location>
        <begin position="537"/>
        <end position="546"/>
    </location>
</feature>
<feature type="region of interest" description="Disordered" evidence="1">
    <location>
        <begin position="172"/>
        <end position="422"/>
    </location>
</feature>
<proteinExistence type="predicted"/>
<organism evidence="2 3">
    <name type="scientific">Fusarium albosuccineum</name>
    <dbReference type="NCBI Taxonomy" id="1237068"/>
    <lineage>
        <taxon>Eukaryota</taxon>
        <taxon>Fungi</taxon>
        <taxon>Dikarya</taxon>
        <taxon>Ascomycota</taxon>
        <taxon>Pezizomycotina</taxon>
        <taxon>Sordariomycetes</taxon>
        <taxon>Hypocreomycetidae</taxon>
        <taxon>Hypocreales</taxon>
        <taxon>Nectriaceae</taxon>
        <taxon>Fusarium</taxon>
        <taxon>Fusarium decemcellulare species complex</taxon>
    </lineage>
</organism>
<feature type="region of interest" description="Disordered" evidence="1">
    <location>
        <begin position="652"/>
        <end position="674"/>
    </location>
</feature>
<feature type="region of interest" description="Disordered" evidence="1">
    <location>
        <begin position="436"/>
        <end position="463"/>
    </location>
</feature>
<sequence>MELTRYEGYRLQPRVNLDQEVSLPIPDKTAKSPTGVMHRFFARSDKCKETLDSNTCEKPVGSNMTVPIIIAIVNVKRVRLEDARDPHKSLDFGLGDQKKSARRSLFMGGGGEKGLHHKQSQLSMDMNLSSPYLLPPGLQQSRESLHSLARSLGNDSQDPYQYVATYTHSETGSVRSFNPKESSSLYTKSSSKRTSGSQKKPPSRMNSLPETPISAVDSKVDPFATPTVPEPAHKQFSPVDPEKEGFHPTPIIPEIGVISDFDEKRESSSVQQPPPARTKSPEFELPSFAQTTDKAQPANDSFPLPPKDNEPTGLGLNFHLPNPTSPTVSAHEAPRSAPLPNQDRHSDGSHYQAYEPVADISDYYEDNDNFERGRTMQRQSFLDDKPQQQGLGVPQQDNKRLSVGFRPLPPDEITESEDPEYRANRIRSFYKEYFEDTKEAPPPMPPMPPMQRGQGGQQYYGEYDQGGYLGEAAAYFDPETNAFVMPYAEPVTRRAMTPPPAGRFRGGPGGPGPRRPRGPNGSIGGMSYQSGPGGRSRAGSSLGPRPDSSASARLRQPPRKKLPPPAALTTLPTPSKLKDDSFALMSAIDFAPPDRIRDNVSGRSQSPFGERRPYSPTVPAAVPLVTAFDDLAALPSPHLLRKSGTFTGLDFAPPKKFKEADTMSDSGSIRSNRSGISQAQLGAIRGGAGRVSRLPGDTVFSQASMGDTLKPSWGIRP</sequence>
<evidence type="ECO:0000256" key="1">
    <source>
        <dbReference type="SAM" id="MobiDB-lite"/>
    </source>
</evidence>
<gene>
    <name evidence="2" type="ORF">FALBO_5832</name>
</gene>
<accession>A0A8H4PK93</accession>
<protein>
    <submittedName>
        <fullName evidence="2">Uncharacterized protein</fullName>
    </submittedName>
</protein>
<reference evidence="2 3" key="1">
    <citation type="submission" date="2020-01" db="EMBL/GenBank/DDBJ databases">
        <title>Identification and distribution of gene clusters putatively required for synthesis of sphingolipid metabolism inhibitors in phylogenetically diverse species of the filamentous fungus Fusarium.</title>
        <authorList>
            <person name="Kim H.-S."/>
            <person name="Busman M."/>
            <person name="Brown D.W."/>
            <person name="Divon H."/>
            <person name="Uhlig S."/>
            <person name="Proctor R.H."/>
        </authorList>
    </citation>
    <scope>NUCLEOTIDE SEQUENCE [LARGE SCALE GENOMIC DNA]</scope>
    <source>
        <strain evidence="2 3">NRRL 20459</strain>
    </source>
</reference>
<evidence type="ECO:0000313" key="3">
    <source>
        <dbReference type="Proteomes" id="UP000554235"/>
    </source>
</evidence>
<name>A0A8H4PK93_9HYPO</name>
<dbReference type="Proteomes" id="UP000554235">
    <property type="component" value="Unassembled WGS sequence"/>
</dbReference>
<feature type="compositionally biased region" description="Pro residues" evidence="1">
    <location>
        <begin position="440"/>
        <end position="449"/>
    </location>
</feature>
<evidence type="ECO:0000313" key="2">
    <source>
        <dbReference type="EMBL" id="KAF4467297.1"/>
    </source>
</evidence>
<dbReference type="OrthoDB" id="5417135at2759"/>
<dbReference type="AlphaFoldDB" id="A0A8H4PK93"/>
<feature type="compositionally biased region" description="Low complexity" evidence="1">
    <location>
        <begin position="182"/>
        <end position="195"/>
    </location>
</feature>
<dbReference type="PANTHER" id="PTHR42088">
    <property type="entry name" value="YALI0F10131P"/>
    <property type="match status" value="1"/>
</dbReference>
<feature type="region of interest" description="Disordered" evidence="1">
    <location>
        <begin position="593"/>
        <end position="615"/>
    </location>
</feature>
<keyword evidence="3" id="KW-1185">Reference proteome</keyword>
<comment type="caution">
    <text evidence="2">The sequence shown here is derived from an EMBL/GenBank/DDBJ whole genome shotgun (WGS) entry which is preliminary data.</text>
</comment>
<feature type="region of interest" description="Disordered" evidence="1">
    <location>
        <begin position="493"/>
        <end position="576"/>
    </location>
</feature>
<dbReference type="PANTHER" id="PTHR42088:SF1">
    <property type="entry name" value="YALI0F10131P"/>
    <property type="match status" value="1"/>
</dbReference>
<feature type="compositionally biased region" description="Polar residues" evidence="1">
    <location>
        <begin position="172"/>
        <end position="181"/>
    </location>
</feature>
<feature type="compositionally biased region" description="Polar residues" evidence="1">
    <location>
        <begin position="196"/>
        <end position="209"/>
    </location>
</feature>
<feature type="compositionally biased region" description="Low complexity" evidence="1">
    <location>
        <begin position="664"/>
        <end position="674"/>
    </location>
</feature>